<organism evidence="2 3">
    <name type="scientific">Streptomyces vietnamensis</name>
    <dbReference type="NCBI Taxonomy" id="362257"/>
    <lineage>
        <taxon>Bacteria</taxon>
        <taxon>Bacillati</taxon>
        <taxon>Actinomycetota</taxon>
        <taxon>Actinomycetes</taxon>
        <taxon>Kitasatosporales</taxon>
        <taxon>Streptomycetaceae</taxon>
        <taxon>Streptomyces</taxon>
    </lineage>
</organism>
<dbReference type="RefSeq" id="WP_041133200.1">
    <property type="nucleotide sequence ID" value="NZ_CP010407.1"/>
</dbReference>
<dbReference type="InterPro" id="IPR002110">
    <property type="entry name" value="Ankyrin_rpt"/>
</dbReference>
<dbReference type="HOGENOM" id="CLU_2686422_0_0_11"/>
<dbReference type="InterPro" id="IPR036770">
    <property type="entry name" value="Ankyrin_rpt-contain_sf"/>
</dbReference>
<dbReference type="STRING" id="362257.SVTN_38455"/>
<evidence type="ECO:0000313" key="2">
    <source>
        <dbReference type="EMBL" id="AJF69278.1"/>
    </source>
</evidence>
<sequence>MEARDEELRSPLLFASLGNHVEAARVLLAAGAAPNLADVDGVTPLRHAERRGFDRVAALLKAGAETHREGVDRR</sequence>
<dbReference type="EMBL" id="CP010407">
    <property type="protein sequence ID" value="AJF69278.1"/>
    <property type="molecule type" value="Genomic_DNA"/>
</dbReference>
<accession>A0A0B5IHZ3</accession>
<dbReference type="Gene3D" id="1.25.40.20">
    <property type="entry name" value="Ankyrin repeat-containing domain"/>
    <property type="match status" value="1"/>
</dbReference>
<dbReference type="AlphaFoldDB" id="A0A0B5IHZ3"/>
<name>A0A0B5IHZ3_9ACTN</name>
<dbReference type="Proteomes" id="UP000031774">
    <property type="component" value="Chromosome"/>
</dbReference>
<dbReference type="SUPFAM" id="SSF48403">
    <property type="entry name" value="Ankyrin repeat"/>
    <property type="match status" value="1"/>
</dbReference>
<evidence type="ECO:0000256" key="1">
    <source>
        <dbReference type="PROSITE-ProRule" id="PRU00023"/>
    </source>
</evidence>
<protein>
    <submittedName>
        <fullName evidence="2">Uncharacterized protein</fullName>
    </submittedName>
</protein>
<dbReference type="PROSITE" id="PS50088">
    <property type="entry name" value="ANK_REPEAT"/>
    <property type="match status" value="1"/>
</dbReference>
<evidence type="ECO:0000313" key="3">
    <source>
        <dbReference type="Proteomes" id="UP000031774"/>
    </source>
</evidence>
<reference evidence="2 3" key="1">
    <citation type="submission" date="2014-12" db="EMBL/GenBank/DDBJ databases">
        <title>Complete genome sequence of Streptomyces vietnamensis strain GIMV4.0001, a genetic manipulable producer of the benzoisochromanequinone antibiotic granaticin.</title>
        <authorList>
            <person name="Deng M.R."/>
            <person name="Guo J."/>
            <person name="Ma L.Y."/>
            <person name="Feng G.D."/>
            <person name="Mo C.Y."/>
            <person name="Zhu H.H."/>
        </authorList>
    </citation>
    <scope>NUCLEOTIDE SEQUENCE [LARGE SCALE GENOMIC DNA]</scope>
    <source>
        <strain evidence="3">GIMV4.0001</strain>
    </source>
</reference>
<feature type="repeat" description="ANK" evidence="1">
    <location>
        <begin position="7"/>
        <end position="39"/>
    </location>
</feature>
<proteinExistence type="predicted"/>
<gene>
    <name evidence="2" type="ORF">SVTN_38455</name>
</gene>
<dbReference type="KEGG" id="svt:SVTN_38455"/>
<dbReference type="Pfam" id="PF12796">
    <property type="entry name" value="Ank_2"/>
    <property type="match status" value="1"/>
</dbReference>
<keyword evidence="1" id="KW-0040">ANK repeat</keyword>
<keyword evidence="3" id="KW-1185">Reference proteome</keyword>